<sequence>MPHNVSVADSDVVCTDQLASIVQEPLDSAVRDLSQQGGAVFQPHPTADVESQQCVIRSDVNPPSPIRGSGSDVQQQDVVSEMHVQCDSGAQQQDIDSEVPIQCQVLADGFHQSEGSGYPQNAVIPTDILNDSNSANMLDQNLNDDRSGAVSQGYEVSEGQEVGSSRDHVQSDVEFHRIVSLPLLPILQVHVVFRIKV</sequence>
<name>A0ABR2RE43_9ROSI</name>
<evidence type="ECO:0000256" key="1">
    <source>
        <dbReference type="SAM" id="MobiDB-lite"/>
    </source>
</evidence>
<protein>
    <submittedName>
        <fullName evidence="2">Uncharacterized protein</fullName>
    </submittedName>
</protein>
<dbReference type="Proteomes" id="UP001396334">
    <property type="component" value="Unassembled WGS sequence"/>
</dbReference>
<gene>
    <name evidence="2" type="ORF">V6N11_043976</name>
</gene>
<keyword evidence="3" id="KW-1185">Reference proteome</keyword>
<organism evidence="2 3">
    <name type="scientific">Hibiscus sabdariffa</name>
    <name type="common">roselle</name>
    <dbReference type="NCBI Taxonomy" id="183260"/>
    <lineage>
        <taxon>Eukaryota</taxon>
        <taxon>Viridiplantae</taxon>
        <taxon>Streptophyta</taxon>
        <taxon>Embryophyta</taxon>
        <taxon>Tracheophyta</taxon>
        <taxon>Spermatophyta</taxon>
        <taxon>Magnoliopsida</taxon>
        <taxon>eudicotyledons</taxon>
        <taxon>Gunneridae</taxon>
        <taxon>Pentapetalae</taxon>
        <taxon>rosids</taxon>
        <taxon>malvids</taxon>
        <taxon>Malvales</taxon>
        <taxon>Malvaceae</taxon>
        <taxon>Malvoideae</taxon>
        <taxon>Hibiscus</taxon>
    </lineage>
</organism>
<feature type="region of interest" description="Disordered" evidence="1">
    <location>
        <begin position="141"/>
        <end position="168"/>
    </location>
</feature>
<reference evidence="2 3" key="1">
    <citation type="journal article" date="2024" name="G3 (Bethesda)">
        <title>Genome assembly of Hibiscus sabdariffa L. provides insights into metabolisms of medicinal natural products.</title>
        <authorList>
            <person name="Kim T."/>
        </authorList>
    </citation>
    <scope>NUCLEOTIDE SEQUENCE [LARGE SCALE GENOMIC DNA]</scope>
    <source>
        <strain evidence="2">TK-2024</strain>
        <tissue evidence="2">Old leaves</tissue>
    </source>
</reference>
<accession>A0ABR2RE43</accession>
<dbReference type="EMBL" id="JBBPBN010000023">
    <property type="protein sequence ID" value="KAK9011119.1"/>
    <property type="molecule type" value="Genomic_DNA"/>
</dbReference>
<proteinExistence type="predicted"/>
<evidence type="ECO:0000313" key="3">
    <source>
        <dbReference type="Proteomes" id="UP001396334"/>
    </source>
</evidence>
<comment type="caution">
    <text evidence="2">The sequence shown here is derived from an EMBL/GenBank/DDBJ whole genome shotgun (WGS) entry which is preliminary data.</text>
</comment>
<evidence type="ECO:0000313" key="2">
    <source>
        <dbReference type="EMBL" id="KAK9011119.1"/>
    </source>
</evidence>